<feature type="transmembrane region" description="Helical" evidence="1">
    <location>
        <begin position="39"/>
        <end position="57"/>
    </location>
</feature>
<keyword evidence="1" id="KW-1133">Transmembrane helix</keyword>
<keyword evidence="3" id="KW-1185">Reference proteome</keyword>
<evidence type="ECO:0000313" key="2">
    <source>
        <dbReference type="EMBL" id="CAB9512572.1"/>
    </source>
</evidence>
<sequence length="83" mass="9134">MATEGVTNLNEALPTSIGVRMYVVAKHAHSDWIAEYYNFWSNLAFCVAALIGIKRCVELKLSVAFWAAEVVMCFGIGFGSMIV</sequence>
<dbReference type="Proteomes" id="UP001153069">
    <property type="component" value="Unassembled WGS sequence"/>
</dbReference>
<organism evidence="2 3">
    <name type="scientific">Seminavis robusta</name>
    <dbReference type="NCBI Taxonomy" id="568900"/>
    <lineage>
        <taxon>Eukaryota</taxon>
        <taxon>Sar</taxon>
        <taxon>Stramenopiles</taxon>
        <taxon>Ochrophyta</taxon>
        <taxon>Bacillariophyta</taxon>
        <taxon>Bacillariophyceae</taxon>
        <taxon>Bacillariophycidae</taxon>
        <taxon>Naviculales</taxon>
        <taxon>Naviculaceae</taxon>
        <taxon>Seminavis</taxon>
    </lineage>
</organism>
<dbReference type="OrthoDB" id="187171at2759"/>
<accession>A0A9N8E139</accession>
<reference evidence="2" key="1">
    <citation type="submission" date="2020-06" db="EMBL/GenBank/DDBJ databases">
        <authorList>
            <consortium name="Plant Systems Biology data submission"/>
        </authorList>
    </citation>
    <scope>NUCLEOTIDE SEQUENCE</scope>
    <source>
        <strain evidence="2">D6</strain>
    </source>
</reference>
<feature type="transmembrane region" description="Helical" evidence="1">
    <location>
        <begin position="64"/>
        <end position="82"/>
    </location>
</feature>
<evidence type="ECO:0000313" key="3">
    <source>
        <dbReference type="Proteomes" id="UP001153069"/>
    </source>
</evidence>
<dbReference type="EMBL" id="CAICTM010000542">
    <property type="protein sequence ID" value="CAB9512572.1"/>
    <property type="molecule type" value="Genomic_DNA"/>
</dbReference>
<comment type="caution">
    <text evidence="2">The sequence shown here is derived from an EMBL/GenBank/DDBJ whole genome shotgun (WGS) entry which is preliminary data.</text>
</comment>
<protein>
    <submittedName>
        <fullName evidence="2">Uncharacterized protein</fullName>
    </submittedName>
</protein>
<proteinExistence type="predicted"/>
<name>A0A9N8E139_9STRA</name>
<evidence type="ECO:0000256" key="1">
    <source>
        <dbReference type="SAM" id="Phobius"/>
    </source>
</evidence>
<gene>
    <name evidence="2" type="ORF">SEMRO_543_G163550.1</name>
</gene>
<keyword evidence="1" id="KW-0472">Membrane</keyword>
<keyword evidence="1" id="KW-0812">Transmembrane</keyword>
<dbReference type="AlphaFoldDB" id="A0A9N8E139"/>